<dbReference type="Pfam" id="PF01734">
    <property type="entry name" value="Patatin"/>
    <property type="match status" value="1"/>
</dbReference>
<keyword evidence="6" id="KW-0812">Transmembrane</keyword>
<feature type="compositionally biased region" description="Polar residues" evidence="5">
    <location>
        <begin position="1"/>
        <end position="12"/>
    </location>
</feature>
<feature type="active site" description="Nucleophile" evidence="4">
    <location>
        <position position="69"/>
    </location>
</feature>
<keyword evidence="1 4" id="KW-0378">Hydrolase</keyword>
<feature type="region of interest" description="Disordered" evidence="5">
    <location>
        <begin position="561"/>
        <end position="590"/>
    </location>
</feature>
<feature type="short sequence motif" description="DGA/G" evidence="4">
    <location>
        <begin position="254"/>
        <end position="256"/>
    </location>
</feature>
<proteinExistence type="predicted"/>
<keyword evidence="6" id="KW-0472">Membrane</keyword>
<evidence type="ECO:0000256" key="5">
    <source>
        <dbReference type="SAM" id="MobiDB-lite"/>
    </source>
</evidence>
<dbReference type="InterPro" id="IPR016035">
    <property type="entry name" value="Acyl_Trfase/lysoPLipase"/>
</dbReference>
<organism evidence="8 9">
    <name type="scientific">Fibrisoma limi BUZ 3</name>
    <dbReference type="NCBI Taxonomy" id="1185876"/>
    <lineage>
        <taxon>Bacteria</taxon>
        <taxon>Pseudomonadati</taxon>
        <taxon>Bacteroidota</taxon>
        <taxon>Cytophagia</taxon>
        <taxon>Cytophagales</taxon>
        <taxon>Spirosomataceae</taxon>
        <taxon>Fibrisoma</taxon>
    </lineage>
</organism>
<dbReference type="eggNOG" id="COG1752">
    <property type="taxonomic scope" value="Bacteria"/>
</dbReference>
<dbReference type="RefSeq" id="WP_009284779.1">
    <property type="nucleotide sequence ID" value="NZ_CAIT01000009.1"/>
</dbReference>
<name>I2GQN6_9BACT</name>
<keyword evidence="2 4" id="KW-0442">Lipid degradation</keyword>
<dbReference type="GO" id="GO:0016787">
    <property type="term" value="F:hydrolase activity"/>
    <property type="evidence" value="ECO:0007669"/>
    <property type="project" value="UniProtKB-UniRule"/>
</dbReference>
<dbReference type="InterPro" id="IPR050301">
    <property type="entry name" value="NTE"/>
</dbReference>
<feature type="region of interest" description="Disordered" evidence="5">
    <location>
        <begin position="1"/>
        <end position="23"/>
    </location>
</feature>
<keyword evidence="6" id="KW-1133">Transmembrane helix</keyword>
<gene>
    <name evidence="8" type="ORF">BN8_05534</name>
</gene>
<dbReference type="EMBL" id="CAIT01000009">
    <property type="protein sequence ID" value="CCH56214.1"/>
    <property type="molecule type" value="Genomic_DNA"/>
</dbReference>
<dbReference type="InterPro" id="IPR002641">
    <property type="entry name" value="PNPLA_dom"/>
</dbReference>
<feature type="domain" description="PNPLA" evidence="7">
    <location>
        <begin position="34"/>
        <end position="267"/>
    </location>
</feature>
<comment type="caution">
    <text evidence="4">Lacks conserved residue(s) required for the propagation of feature annotation.</text>
</comment>
<evidence type="ECO:0000256" key="4">
    <source>
        <dbReference type="PROSITE-ProRule" id="PRU01161"/>
    </source>
</evidence>
<dbReference type="PANTHER" id="PTHR14226">
    <property type="entry name" value="NEUROPATHY TARGET ESTERASE/SWISS CHEESE D.MELANOGASTER"/>
    <property type="match status" value="1"/>
</dbReference>
<dbReference type="AlphaFoldDB" id="I2GQN6"/>
<feature type="active site" description="Proton acceptor" evidence="4">
    <location>
        <position position="254"/>
    </location>
</feature>
<keyword evidence="3 4" id="KW-0443">Lipid metabolism</keyword>
<evidence type="ECO:0000259" key="7">
    <source>
        <dbReference type="PROSITE" id="PS51635"/>
    </source>
</evidence>
<dbReference type="PANTHER" id="PTHR14226:SF78">
    <property type="entry name" value="SLR0060 PROTEIN"/>
    <property type="match status" value="1"/>
</dbReference>
<evidence type="ECO:0000313" key="9">
    <source>
        <dbReference type="Proteomes" id="UP000009309"/>
    </source>
</evidence>
<feature type="compositionally biased region" description="Polar residues" evidence="5">
    <location>
        <begin position="563"/>
        <end position="590"/>
    </location>
</feature>
<sequence length="590" mass="65490">MITPATPANQEPTPKPVASDGIQSDTDLDRIALALSGGGFRAAAYHLGTLKALHTLGLLDNVRMISTVSGGTIVGAYYALKRKQGVPFETIYEKFYAILHDDTLLRKALHQWEKTVSTNDLPNYKLIRAFADVYDSDLFEGATFGEFWNESDLDTFPLQTVVFNATELYSGLAFRFQHASGIDDGYLVGNRNVFIQPNDARQLRLADIVAASSCFPGGFEPLVMPDDFPLQPGEMLFYDYDNGRLPISRLALLDGGVYDNQGTESLLIASDRNASYCEKNDIKPGDPIYDKVGPMSLLLISDVSSAGVNLYDAPKPGPTAGEGDRLASLPGKVDNWFRWAVGVAGVALGYYLLHLFVLRYPPYEGFLLGMLAGGALTVGFGLQWAVRWATGKLNEAGKPYNPIYSQATLPIRKLSIRQIGYLLTIRLTSVMTLLDTIFLRRIRSQGYAAAAAGREYKRLSSVLDRLIRAEKDRGTPDQWRKELRTIQPVIEQARSMGTTLWWLDDKFRLDAIIASAELTLCYRLLRQFEAYPPEPGSRSADIQLQARQLWDAYQRDPNYFRNAVTSRPSIPQPSRDTPATMPPSRQGSKA</sequence>
<feature type="transmembrane region" description="Helical" evidence="6">
    <location>
        <begin position="336"/>
        <end position="353"/>
    </location>
</feature>
<evidence type="ECO:0000256" key="1">
    <source>
        <dbReference type="ARBA" id="ARBA00022801"/>
    </source>
</evidence>
<dbReference type="OrthoDB" id="9813090at2"/>
<dbReference type="SUPFAM" id="SSF52151">
    <property type="entry name" value="FabD/lysophospholipase-like"/>
    <property type="match status" value="1"/>
</dbReference>
<evidence type="ECO:0000313" key="8">
    <source>
        <dbReference type="EMBL" id="CCH56214.1"/>
    </source>
</evidence>
<evidence type="ECO:0000256" key="3">
    <source>
        <dbReference type="ARBA" id="ARBA00023098"/>
    </source>
</evidence>
<dbReference type="Proteomes" id="UP000009309">
    <property type="component" value="Unassembled WGS sequence"/>
</dbReference>
<evidence type="ECO:0000256" key="2">
    <source>
        <dbReference type="ARBA" id="ARBA00022963"/>
    </source>
</evidence>
<accession>I2GQN6</accession>
<evidence type="ECO:0000256" key="6">
    <source>
        <dbReference type="SAM" id="Phobius"/>
    </source>
</evidence>
<dbReference type="STRING" id="1185876.BN8_05534"/>
<keyword evidence="9" id="KW-1185">Reference proteome</keyword>
<reference evidence="8 9" key="1">
    <citation type="journal article" date="2012" name="J. Bacteriol.">
        <title>Genome Sequence of the Filamentous Bacterium Fibrisoma limi BUZ 3T.</title>
        <authorList>
            <person name="Filippini M."/>
            <person name="Qi W."/>
            <person name="Jaenicke S."/>
            <person name="Goesmann A."/>
            <person name="Smits T.H."/>
            <person name="Bagheri H.C."/>
        </authorList>
    </citation>
    <scope>NUCLEOTIDE SEQUENCE [LARGE SCALE GENOMIC DNA]</scope>
    <source>
        <strain evidence="9">BUZ 3T</strain>
    </source>
</reference>
<protein>
    <submittedName>
        <fullName evidence="8">Patatin</fullName>
    </submittedName>
</protein>
<dbReference type="GO" id="GO:0016042">
    <property type="term" value="P:lipid catabolic process"/>
    <property type="evidence" value="ECO:0007669"/>
    <property type="project" value="UniProtKB-UniRule"/>
</dbReference>
<comment type="caution">
    <text evidence="8">The sequence shown here is derived from an EMBL/GenBank/DDBJ whole genome shotgun (WGS) entry which is preliminary data.</text>
</comment>
<dbReference type="PROSITE" id="PS51635">
    <property type="entry name" value="PNPLA"/>
    <property type="match status" value="1"/>
</dbReference>
<feature type="transmembrane region" description="Helical" evidence="6">
    <location>
        <begin position="365"/>
        <end position="386"/>
    </location>
</feature>
<dbReference type="Gene3D" id="3.40.1090.10">
    <property type="entry name" value="Cytosolic phospholipase A2 catalytic domain"/>
    <property type="match status" value="1"/>
</dbReference>